<dbReference type="PANTHER" id="PTHR30349:SF64">
    <property type="entry name" value="PROPHAGE INTEGRASE INTD-RELATED"/>
    <property type="match status" value="1"/>
</dbReference>
<gene>
    <name evidence="4" type="ORF">PQU93_07665</name>
</gene>
<proteinExistence type="predicted"/>
<name>A0ABT5I3H6_VOGIN</name>
<dbReference type="PANTHER" id="PTHR30349">
    <property type="entry name" value="PHAGE INTEGRASE-RELATED"/>
    <property type="match status" value="1"/>
</dbReference>
<evidence type="ECO:0000256" key="2">
    <source>
        <dbReference type="ARBA" id="ARBA00023172"/>
    </source>
</evidence>
<keyword evidence="5" id="KW-1185">Reference proteome</keyword>
<dbReference type="CDD" id="cd01184">
    <property type="entry name" value="INT_C_like_1"/>
    <property type="match status" value="1"/>
</dbReference>
<keyword evidence="2" id="KW-0233">DNA recombination</keyword>
<dbReference type="Pfam" id="PF20172">
    <property type="entry name" value="DUF6538"/>
    <property type="match status" value="1"/>
</dbReference>
<dbReference type="Gene3D" id="1.10.443.10">
    <property type="entry name" value="Intergrase catalytic core"/>
    <property type="match status" value="1"/>
</dbReference>
<dbReference type="InterPro" id="IPR050090">
    <property type="entry name" value="Tyrosine_recombinase_XerCD"/>
</dbReference>
<evidence type="ECO:0000313" key="5">
    <source>
        <dbReference type="Proteomes" id="UP001221566"/>
    </source>
</evidence>
<dbReference type="InterPro" id="IPR046668">
    <property type="entry name" value="DUF6538"/>
</dbReference>
<dbReference type="EMBL" id="JAQQKY010000003">
    <property type="protein sequence ID" value="MDC7690659.1"/>
    <property type="molecule type" value="Genomic_DNA"/>
</dbReference>
<evidence type="ECO:0000313" key="4">
    <source>
        <dbReference type="EMBL" id="MDC7690659.1"/>
    </source>
</evidence>
<dbReference type="PROSITE" id="PS51898">
    <property type="entry name" value="TYR_RECOMBINASE"/>
    <property type="match status" value="1"/>
</dbReference>
<reference evidence="4 5" key="1">
    <citation type="submission" date="2023-01" db="EMBL/GenBank/DDBJ databases">
        <title>Novel species of the genus Vogesella isolated from rivers.</title>
        <authorList>
            <person name="Lu H."/>
        </authorList>
    </citation>
    <scope>NUCLEOTIDE SEQUENCE [LARGE SCALE GENOMIC DNA]</scope>
    <source>
        <strain evidence="4 5">SH7W</strain>
    </source>
</reference>
<dbReference type="RefSeq" id="WP_272802896.1">
    <property type="nucleotide sequence ID" value="NZ_JAQQKY010000003.1"/>
</dbReference>
<dbReference type="SUPFAM" id="SSF56349">
    <property type="entry name" value="DNA breaking-rejoining enzymes"/>
    <property type="match status" value="1"/>
</dbReference>
<organism evidence="4 5">
    <name type="scientific">Vogesella indigofera</name>
    <name type="common">Pseudomonas indigofera</name>
    <dbReference type="NCBI Taxonomy" id="45465"/>
    <lineage>
        <taxon>Bacteria</taxon>
        <taxon>Pseudomonadati</taxon>
        <taxon>Pseudomonadota</taxon>
        <taxon>Betaproteobacteria</taxon>
        <taxon>Neisseriales</taxon>
        <taxon>Chromobacteriaceae</taxon>
        <taxon>Vogesella</taxon>
    </lineage>
</organism>
<feature type="domain" description="Tyr recombinase" evidence="3">
    <location>
        <begin position="272"/>
        <end position="472"/>
    </location>
</feature>
<evidence type="ECO:0000259" key="3">
    <source>
        <dbReference type="PROSITE" id="PS51898"/>
    </source>
</evidence>
<dbReference type="InterPro" id="IPR011010">
    <property type="entry name" value="DNA_brk_join_enz"/>
</dbReference>
<sequence length="516" mass="58743">MTISSYVYQHRNGIYYFRRTIPSALRRQYQTKADLRLSLNTRDPRAALVSARRLAVQCDELFEKLKERDIMFKKPGITDLVGKLSVKLGDLEITDIKPGEEELALKMVEKVAASRAVLSAAVAAPAAAPVSPTFGRVVTEFLSKSVVASGWSTDERYYYQTRMMVWAQLFENVQLDKLNDEKFVEAARLLTHLPARQNKALYVGMDPLQMMRAMVAKAENGENIRPDCISIATFNKYVTMLSALLDWAMSQGYATRNVAKAGKRKDPVHERDKRDDFSKAQVAEMLSSGHFQRQEYQKVWQFFIPLIAIYTGARQSEIAQLNTDDIVEEDGVWGMTISPGSDGDKRVKNHSSRRFVPFHDAIIGAGILDYHKERQESGHEKLFFDERVNYGDTVNKWFNRTFLKQFNFPNQSKLSFHSLRHTAITQLMEKAACMHEAALTYIKFAVGHSLSGTTENTYLKRVSAQNKLDVLSRLDFGVVVPHFKNTEPKQLSGQDHMSRLELKKQKALARQAKRNA</sequence>
<dbReference type="Proteomes" id="UP001221566">
    <property type="component" value="Unassembled WGS sequence"/>
</dbReference>
<dbReference type="Pfam" id="PF00589">
    <property type="entry name" value="Phage_integrase"/>
    <property type="match status" value="1"/>
</dbReference>
<dbReference type="InterPro" id="IPR002104">
    <property type="entry name" value="Integrase_catalytic"/>
</dbReference>
<comment type="caution">
    <text evidence="4">The sequence shown here is derived from an EMBL/GenBank/DDBJ whole genome shotgun (WGS) entry which is preliminary data.</text>
</comment>
<keyword evidence="1" id="KW-0229">DNA integration</keyword>
<accession>A0ABT5I3H6</accession>
<dbReference type="InterPro" id="IPR013762">
    <property type="entry name" value="Integrase-like_cat_sf"/>
</dbReference>
<protein>
    <submittedName>
        <fullName evidence="4">Site-specific integrase</fullName>
    </submittedName>
</protein>
<evidence type="ECO:0000256" key="1">
    <source>
        <dbReference type="ARBA" id="ARBA00022908"/>
    </source>
</evidence>